<reference evidence="9 10" key="1">
    <citation type="submission" date="2019-02" db="EMBL/GenBank/DDBJ databases">
        <title>Hansschlegelia quercus sp. nov., a novel methylotrophic bacterium from buds of oak (Quercus robur L.).</title>
        <authorList>
            <person name="Agafonova N.V."/>
            <person name="Kaparullina E.N."/>
            <person name="Grouzdev D.S."/>
            <person name="Doronina N.V."/>
        </authorList>
    </citation>
    <scope>NUCLEOTIDE SEQUENCE [LARGE SCALE GENOMIC DNA]</scope>
    <source>
        <strain evidence="9 10">Dub</strain>
    </source>
</reference>
<evidence type="ECO:0000256" key="7">
    <source>
        <dbReference type="ARBA" id="ARBA00023136"/>
    </source>
</evidence>
<sequence length="90" mass="9697">MPQIDKVNLELSVVLGAAQIPIHQLLRMGRGAVIELSSMEGDAVTLLANDHPIAHGSVFVNGERIGVEITEMLLKPEKGRTERVEDEAAA</sequence>
<keyword evidence="6" id="KW-0283">Flagellar rotation</keyword>
<evidence type="ECO:0000256" key="1">
    <source>
        <dbReference type="ARBA" id="ARBA00004413"/>
    </source>
</evidence>
<keyword evidence="7" id="KW-0472">Membrane</keyword>
<dbReference type="OrthoDB" id="7433116at2"/>
<evidence type="ECO:0000259" key="8">
    <source>
        <dbReference type="Pfam" id="PF01052"/>
    </source>
</evidence>
<proteinExistence type="inferred from homology"/>
<dbReference type="GO" id="GO:0009425">
    <property type="term" value="C:bacterial-type flagellum basal body"/>
    <property type="evidence" value="ECO:0007669"/>
    <property type="project" value="InterPro"/>
</dbReference>
<gene>
    <name evidence="9" type="primary">fliN</name>
    <name evidence="9" type="ORF">EYR15_09790</name>
</gene>
<organism evidence="9 10">
    <name type="scientific">Hansschlegelia quercus</name>
    <dbReference type="NCBI Taxonomy" id="2528245"/>
    <lineage>
        <taxon>Bacteria</taxon>
        <taxon>Pseudomonadati</taxon>
        <taxon>Pseudomonadota</taxon>
        <taxon>Alphaproteobacteria</taxon>
        <taxon>Hyphomicrobiales</taxon>
        <taxon>Methylopilaceae</taxon>
        <taxon>Hansschlegelia</taxon>
    </lineage>
</organism>
<dbReference type="PRINTS" id="PR00956">
    <property type="entry name" value="FLGMOTORFLIN"/>
</dbReference>
<name>A0A4Q9GP19_9HYPH</name>
<evidence type="ECO:0000313" key="9">
    <source>
        <dbReference type="EMBL" id="TBN53307.1"/>
    </source>
</evidence>
<keyword evidence="4" id="KW-1003">Cell membrane</keyword>
<comment type="subcellular location">
    <subcellularLocation>
        <location evidence="1">Cell membrane</location>
        <topology evidence="1">Peripheral membrane protein</topology>
        <orientation evidence="1">Cytoplasmic side</orientation>
    </subcellularLocation>
</comment>
<dbReference type="EMBL" id="SIUB01000004">
    <property type="protein sequence ID" value="TBN53307.1"/>
    <property type="molecule type" value="Genomic_DNA"/>
</dbReference>
<dbReference type="GO" id="GO:0006935">
    <property type="term" value="P:chemotaxis"/>
    <property type="evidence" value="ECO:0007669"/>
    <property type="project" value="UniProtKB-KW"/>
</dbReference>
<comment type="similarity">
    <text evidence="2">Belongs to the FliN/MopA/SpaO family.</text>
</comment>
<dbReference type="AlphaFoldDB" id="A0A4Q9GP19"/>
<keyword evidence="9" id="KW-0966">Cell projection</keyword>
<dbReference type="Gene3D" id="2.30.330.10">
    <property type="entry name" value="SpoA-like"/>
    <property type="match status" value="1"/>
</dbReference>
<dbReference type="Proteomes" id="UP000291613">
    <property type="component" value="Unassembled WGS sequence"/>
</dbReference>
<evidence type="ECO:0000256" key="3">
    <source>
        <dbReference type="ARBA" id="ARBA00021897"/>
    </source>
</evidence>
<keyword evidence="9" id="KW-0969">Cilium</keyword>
<keyword evidence="9" id="KW-0282">Flagellum</keyword>
<dbReference type="SUPFAM" id="SSF101801">
    <property type="entry name" value="Surface presentation of antigens (SPOA)"/>
    <property type="match status" value="1"/>
</dbReference>
<dbReference type="GO" id="GO:0005886">
    <property type="term" value="C:plasma membrane"/>
    <property type="evidence" value="ECO:0007669"/>
    <property type="project" value="UniProtKB-SubCell"/>
</dbReference>
<dbReference type="InterPro" id="IPR036429">
    <property type="entry name" value="SpoA-like_sf"/>
</dbReference>
<dbReference type="RefSeq" id="WP_131003365.1">
    <property type="nucleotide sequence ID" value="NZ_JBHSZR010000007.1"/>
</dbReference>
<dbReference type="Pfam" id="PF01052">
    <property type="entry name" value="FliMN_C"/>
    <property type="match status" value="1"/>
</dbReference>
<dbReference type="InterPro" id="IPR001543">
    <property type="entry name" value="FliN-like_C"/>
</dbReference>
<evidence type="ECO:0000256" key="4">
    <source>
        <dbReference type="ARBA" id="ARBA00022475"/>
    </source>
</evidence>
<protein>
    <recommendedName>
        <fullName evidence="3">Flagellar motor switch protein FliN</fullName>
    </recommendedName>
</protein>
<keyword evidence="10" id="KW-1185">Reference proteome</keyword>
<dbReference type="PANTHER" id="PTHR43484">
    <property type="match status" value="1"/>
</dbReference>
<keyword evidence="5" id="KW-0145">Chemotaxis</keyword>
<dbReference type="GO" id="GO:0071973">
    <property type="term" value="P:bacterial-type flagellum-dependent cell motility"/>
    <property type="evidence" value="ECO:0007669"/>
    <property type="project" value="InterPro"/>
</dbReference>
<evidence type="ECO:0000256" key="6">
    <source>
        <dbReference type="ARBA" id="ARBA00022779"/>
    </source>
</evidence>
<dbReference type="GO" id="GO:0003774">
    <property type="term" value="F:cytoskeletal motor activity"/>
    <property type="evidence" value="ECO:0007669"/>
    <property type="project" value="InterPro"/>
</dbReference>
<dbReference type="PANTHER" id="PTHR43484:SF1">
    <property type="entry name" value="FLAGELLAR MOTOR SWITCH PROTEIN FLIN"/>
    <property type="match status" value="1"/>
</dbReference>
<evidence type="ECO:0000256" key="5">
    <source>
        <dbReference type="ARBA" id="ARBA00022500"/>
    </source>
</evidence>
<dbReference type="InterPro" id="IPR001172">
    <property type="entry name" value="FliN_T3SS_HrcQb"/>
</dbReference>
<dbReference type="InterPro" id="IPR051469">
    <property type="entry name" value="FliN/MopA/SpaO"/>
</dbReference>
<evidence type="ECO:0000313" key="10">
    <source>
        <dbReference type="Proteomes" id="UP000291613"/>
    </source>
</evidence>
<comment type="caution">
    <text evidence="9">The sequence shown here is derived from an EMBL/GenBank/DDBJ whole genome shotgun (WGS) entry which is preliminary data.</text>
</comment>
<feature type="domain" description="Flagellar motor switch protein FliN-like C-terminal" evidence="8">
    <location>
        <begin position="3"/>
        <end position="73"/>
    </location>
</feature>
<accession>A0A4Q9GP19</accession>
<evidence type="ECO:0000256" key="2">
    <source>
        <dbReference type="ARBA" id="ARBA00009226"/>
    </source>
</evidence>